<keyword evidence="2" id="KW-0269">Exonuclease</keyword>
<protein>
    <submittedName>
        <fullName evidence="2">DNA repair exonuclease SbcCD nuclease subunit</fullName>
    </submittedName>
</protein>
<keyword evidence="2" id="KW-0540">Nuclease</keyword>
<dbReference type="RefSeq" id="WP_093395495.1">
    <property type="nucleotide sequence ID" value="NZ_FOUU01000007.1"/>
</dbReference>
<gene>
    <name evidence="2" type="ORF">SAMN05660836_02020</name>
</gene>
<dbReference type="OrthoDB" id="5448289at2"/>
<dbReference type="STRING" id="39841.SAMN05660836_02020"/>
<evidence type="ECO:0000259" key="1">
    <source>
        <dbReference type="Pfam" id="PF00149"/>
    </source>
</evidence>
<dbReference type="Gene3D" id="3.60.21.10">
    <property type="match status" value="1"/>
</dbReference>
<reference evidence="2 3" key="1">
    <citation type="submission" date="2016-10" db="EMBL/GenBank/DDBJ databases">
        <authorList>
            <person name="de Groot N.N."/>
        </authorList>
    </citation>
    <scope>NUCLEOTIDE SEQUENCE [LARGE SCALE GENOMIC DNA]</scope>
    <source>
        <strain evidence="2 3">DSM 9990</strain>
    </source>
</reference>
<dbReference type="InterPro" id="IPR029052">
    <property type="entry name" value="Metallo-depent_PP-like"/>
</dbReference>
<dbReference type="GO" id="GO:0004527">
    <property type="term" value="F:exonuclease activity"/>
    <property type="evidence" value="ECO:0007669"/>
    <property type="project" value="UniProtKB-KW"/>
</dbReference>
<name>A0A1I4UXP3_9BACT</name>
<feature type="domain" description="Calcineurin-like phosphoesterase" evidence="1">
    <location>
        <begin position="7"/>
        <end position="188"/>
    </location>
</feature>
<dbReference type="Pfam" id="PF00149">
    <property type="entry name" value="Metallophos"/>
    <property type="match status" value="1"/>
</dbReference>
<proteinExistence type="predicted"/>
<keyword evidence="3" id="KW-1185">Reference proteome</keyword>
<organism evidence="2 3">
    <name type="scientific">Thermodesulforhabdus norvegica</name>
    <dbReference type="NCBI Taxonomy" id="39841"/>
    <lineage>
        <taxon>Bacteria</taxon>
        <taxon>Pseudomonadati</taxon>
        <taxon>Thermodesulfobacteriota</taxon>
        <taxon>Syntrophobacteria</taxon>
        <taxon>Syntrophobacterales</taxon>
        <taxon>Thermodesulforhabdaceae</taxon>
        <taxon>Thermodesulforhabdus</taxon>
    </lineage>
</organism>
<accession>A0A1I4UXP3</accession>
<keyword evidence="2" id="KW-0378">Hydrolase</keyword>
<dbReference type="AlphaFoldDB" id="A0A1I4UXP3"/>
<evidence type="ECO:0000313" key="2">
    <source>
        <dbReference type="EMBL" id="SFM93540.1"/>
    </source>
</evidence>
<sequence length="321" mass="35900">MIEYDGILFIGDPHVCARQPGHRIDDYRETVLNKLSFCLKIGHEKRLLPVILGDLFHLPRDNPNSLLVDLIRLFRPFRPWVLVGNHDKYEARFTPDVSLAVLQAAGAVRVISEAGPVDVVKIGGKKVMVGASPDWTPIPRQVEDPSNADVVIWLTHHNISFPDYEAGREEPREIPGVDIVVNGHIHTPKDPVYRGRTVWVNPGSIVRITRSPVTKRLSPCVLVWKPGPDRHDYFESIPIPVKPFDEVFQPLEDAPALGGDLRDFLFIRGLENIMIKKTAEGVGLKAFLEANLNRGDPVDEIIWDLYREVVEDGGGVVFSGG</sequence>
<dbReference type="InterPro" id="IPR004843">
    <property type="entry name" value="Calcineurin-like_PHP"/>
</dbReference>
<dbReference type="Proteomes" id="UP000199611">
    <property type="component" value="Unassembled WGS sequence"/>
</dbReference>
<evidence type="ECO:0000313" key="3">
    <source>
        <dbReference type="Proteomes" id="UP000199611"/>
    </source>
</evidence>
<dbReference type="SUPFAM" id="SSF56300">
    <property type="entry name" value="Metallo-dependent phosphatases"/>
    <property type="match status" value="1"/>
</dbReference>
<dbReference type="EMBL" id="FOUU01000007">
    <property type="protein sequence ID" value="SFM93540.1"/>
    <property type="molecule type" value="Genomic_DNA"/>
</dbReference>